<dbReference type="InterPro" id="IPR036390">
    <property type="entry name" value="WH_DNA-bd_sf"/>
</dbReference>
<evidence type="ECO:0000313" key="9">
    <source>
        <dbReference type="EMBL" id="KAL3849722.1"/>
    </source>
</evidence>
<dbReference type="PANTHER" id="PTHR11467">
    <property type="entry name" value="HISTONE H1"/>
    <property type="match status" value="1"/>
</dbReference>
<keyword evidence="4 6" id="KW-0238">DNA-binding</keyword>
<evidence type="ECO:0000256" key="2">
    <source>
        <dbReference type="ARBA" id="ARBA00004286"/>
    </source>
</evidence>
<dbReference type="GO" id="GO:0003677">
    <property type="term" value="F:DNA binding"/>
    <property type="evidence" value="ECO:0007669"/>
    <property type="project" value="UniProtKB-KW"/>
</dbReference>
<evidence type="ECO:0000313" key="10">
    <source>
        <dbReference type="Proteomes" id="UP001634393"/>
    </source>
</evidence>
<evidence type="ECO:0000256" key="1">
    <source>
        <dbReference type="ARBA" id="ARBA00004123"/>
    </source>
</evidence>
<feature type="region of interest" description="Disordered" evidence="7">
    <location>
        <begin position="1"/>
        <end position="25"/>
    </location>
</feature>
<evidence type="ECO:0000256" key="7">
    <source>
        <dbReference type="SAM" id="MobiDB-lite"/>
    </source>
</evidence>
<feature type="region of interest" description="Disordered" evidence="7">
    <location>
        <begin position="86"/>
        <end position="182"/>
    </location>
</feature>
<sequence length="182" mass="20086">MAVQKKNSTTKTDSSSPSTTHPPYLQMISEAITTIKDRTGSSQPAIAKFIEENYAKQLPPNFRKILSIQLKRLVGSEKLVKVKNSYKISSTEKVKKPSNPVKEKTSPIPKKKTSNKPDPKVAIAKKSVEKAKKMKRLSQIKTPDALKKTKPAAGKKVKESKAATPVKRRTSSRPPPAKKAKN</sequence>
<dbReference type="SMART" id="SM00526">
    <property type="entry name" value="H15"/>
    <property type="match status" value="1"/>
</dbReference>
<protein>
    <recommendedName>
        <fullName evidence="8">H15 domain-containing protein</fullName>
    </recommendedName>
</protein>
<dbReference type="Proteomes" id="UP001634393">
    <property type="component" value="Unassembled WGS sequence"/>
</dbReference>
<evidence type="ECO:0000256" key="6">
    <source>
        <dbReference type="RuleBase" id="RU003894"/>
    </source>
</evidence>
<evidence type="ECO:0000256" key="5">
    <source>
        <dbReference type="ARBA" id="ARBA00023242"/>
    </source>
</evidence>
<dbReference type="PANTHER" id="PTHR11467:SF130">
    <property type="entry name" value="HISTONE H1-LIKE ISOFORM X1"/>
    <property type="match status" value="1"/>
</dbReference>
<dbReference type="CDD" id="cd00073">
    <property type="entry name" value="H15"/>
    <property type="match status" value="1"/>
</dbReference>
<evidence type="ECO:0000256" key="3">
    <source>
        <dbReference type="ARBA" id="ARBA00022454"/>
    </source>
</evidence>
<evidence type="ECO:0000259" key="8">
    <source>
        <dbReference type="PROSITE" id="PS51504"/>
    </source>
</evidence>
<dbReference type="Pfam" id="PF00538">
    <property type="entry name" value="Linker_histone"/>
    <property type="match status" value="1"/>
</dbReference>
<accession>A0ABD3UJQ8</accession>
<gene>
    <name evidence="9" type="ORF">ACJIZ3_011604</name>
</gene>
<keyword evidence="3 6" id="KW-0158">Chromosome</keyword>
<reference evidence="9 10" key="1">
    <citation type="submission" date="2024-12" db="EMBL/GenBank/DDBJ databases">
        <title>The unique morphological basis and parallel evolutionary history of personate flowers in Penstemon.</title>
        <authorList>
            <person name="Depatie T.H."/>
            <person name="Wessinger C.A."/>
        </authorList>
    </citation>
    <scope>NUCLEOTIDE SEQUENCE [LARGE SCALE GENOMIC DNA]</scope>
    <source>
        <strain evidence="9">WTNN_2</strain>
        <tissue evidence="9">Leaf</tissue>
    </source>
</reference>
<dbReference type="PRINTS" id="PR00624">
    <property type="entry name" value="HISTONEH5"/>
</dbReference>
<comment type="similarity">
    <text evidence="6">Belongs to the histone H1/H5 family.</text>
</comment>
<organism evidence="9 10">
    <name type="scientific">Penstemon smallii</name>
    <dbReference type="NCBI Taxonomy" id="265156"/>
    <lineage>
        <taxon>Eukaryota</taxon>
        <taxon>Viridiplantae</taxon>
        <taxon>Streptophyta</taxon>
        <taxon>Embryophyta</taxon>
        <taxon>Tracheophyta</taxon>
        <taxon>Spermatophyta</taxon>
        <taxon>Magnoliopsida</taxon>
        <taxon>eudicotyledons</taxon>
        <taxon>Gunneridae</taxon>
        <taxon>Pentapetalae</taxon>
        <taxon>asterids</taxon>
        <taxon>lamiids</taxon>
        <taxon>Lamiales</taxon>
        <taxon>Plantaginaceae</taxon>
        <taxon>Cheloneae</taxon>
        <taxon>Penstemon</taxon>
    </lineage>
</organism>
<dbReference type="EMBL" id="JBJXBP010000001">
    <property type="protein sequence ID" value="KAL3849722.1"/>
    <property type="molecule type" value="Genomic_DNA"/>
</dbReference>
<dbReference type="InterPro" id="IPR036388">
    <property type="entry name" value="WH-like_DNA-bd_sf"/>
</dbReference>
<feature type="domain" description="H15" evidence="8">
    <location>
        <begin position="20"/>
        <end position="90"/>
    </location>
</feature>
<comment type="caution">
    <text evidence="9">The sequence shown here is derived from an EMBL/GenBank/DDBJ whole genome shotgun (WGS) entry which is preliminary data.</text>
</comment>
<dbReference type="PROSITE" id="PS51504">
    <property type="entry name" value="H15"/>
    <property type="match status" value="1"/>
</dbReference>
<keyword evidence="5 6" id="KW-0539">Nucleus</keyword>
<dbReference type="InterPro" id="IPR005818">
    <property type="entry name" value="Histone_H1/H5_H15"/>
</dbReference>
<dbReference type="GO" id="GO:0005694">
    <property type="term" value="C:chromosome"/>
    <property type="evidence" value="ECO:0007669"/>
    <property type="project" value="UniProtKB-SubCell"/>
</dbReference>
<dbReference type="GO" id="GO:0005634">
    <property type="term" value="C:nucleus"/>
    <property type="evidence" value="ECO:0007669"/>
    <property type="project" value="UniProtKB-SubCell"/>
</dbReference>
<dbReference type="SUPFAM" id="SSF46785">
    <property type="entry name" value="Winged helix' DNA-binding domain"/>
    <property type="match status" value="1"/>
</dbReference>
<dbReference type="AlphaFoldDB" id="A0ABD3UJQ8"/>
<feature type="compositionally biased region" description="Basic residues" evidence="7">
    <location>
        <begin position="166"/>
        <end position="182"/>
    </location>
</feature>
<proteinExistence type="inferred from homology"/>
<dbReference type="InterPro" id="IPR005819">
    <property type="entry name" value="H1/H5"/>
</dbReference>
<keyword evidence="10" id="KW-1185">Reference proteome</keyword>
<feature type="compositionally biased region" description="Low complexity" evidence="7">
    <location>
        <begin position="1"/>
        <end position="23"/>
    </location>
</feature>
<evidence type="ECO:0000256" key="4">
    <source>
        <dbReference type="ARBA" id="ARBA00023125"/>
    </source>
</evidence>
<feature type="compositionally biased region" description="Basic and acidic residues" evidence="7">
    <location>
        <begin position="90"/>
        <end position="105"/>
    </location>
</feature>
<name>A0ABD3UJQ8_9LAMI</name>
<comment type="subcellular location">
    <subcellularLocation>
        <location evidence="2">Chromosome</location>
    </subcellularLocation>
    <subcellularLocation>
        <location evidence="1 6">Nucleus</location>
    </subcellularLocation>
</comment>
<dbReference type="Gene3D" id="1.10.10.10">
    <property type="entry name" value="Winged helix-like DNA-binding domain superfamily/Winged helix DNA-binding domain"/>
    <property type="match status" value="1"/>
</dbReference>